<sequence length="304" mass="32833">MGATHPVPSTLHDDARHGADDDSDDMETSRLTSFGPEATRAFLMSCVDPVTGAVDADALARAEYQHNRRAALRALQLVPSGVILYVGTLCRGDEGLPYPYARCVSLARANSGQFEFGWAPTSRRGTTPSCWTEKDIARGIGALTLSHVLYVTSRPPREHKAVTDAVRALMDNMWLATATRALSSHPASEPWTADCVLRMGPLLDFLADTCARRIGDATGDNRPRAPSPACPTRADAAVRAILDTADRDEMGGSVDASWHCAVYLEQDLRGMLAWIKALEQTDAVAEHLIGARYRHTSDTATTAS</sequence>
<dbReference type="EMBL" id="MG011689">
    <property type="protein sequence ID" value="AVK75372.1"/>
    <property type="molecule type" value="Genomic_DNA"/>
</dbReference>
<dbReference type="GeneID" id="36844513"/>
<protein>
    <submittedName>
        <fullName evidence="2">Uncharacterized protein</fullName>
    </submittedName>
</protein>
<dbReference type="Proteomes" id="UP000248852">
    <property type="component" value="Segment"/>
</dbReference>
<dbReference type="KEGG" id="vg:36844513"/>
<name>A0A2U7UAF2_9VIRU</name>
<gene>
    <name evidence="2" type="ORF">pqer_cds_950</name>
</gene>
<feature type="compositionally biased region" description="Basic and acidic residues" evidence="1">
    <location>
        <begin position="11"/>
        <end position="20"/>
    </location>
</feature>
<feature type="region of interest" description="Disordered" evidence="1">
    <location>
        <begin position="1"/>
        <end position="31"/>
    </location>
</feature>
<accession>A0A2U7UAF2</accession>
<dbReference type="RefSeq" id="YP_009483641.1">
    <property type="nucleotide sequence ID" value="NC_037667.1"/>
</dbReference>
<evidence type="ECO:0000313" key="2">
    <source>
        <dbReference type="EMBL" id="AVK75372.1"/>
    </source>
</evidence>
<proteinExistence type="predicted"/>
<evidence type="ECO:0000256" key="1">
    <source>
        <dbReference type="SAM" id="MobiDB-lite"/>
    </source>
</evidence>
<reference evidence="2" key="1">
    <citation type="journal article" date="2018" name="Nat. Commun.">
        <title>Diversity and evolution of the emerging Pandoraviridae family.</title>
        <authorList>
            <person name="Legendre M."/>
            <person name="Fabre E."/>
            <person name="Poirot O."/>
            <person name="Jeudy S."/>
            <person name="Lartigue A."/>
            <person name="Alempic J.M."/>
            <person name="Beucher L."/>
            <person name="Philippe N."/>
            <person name="Bertaux L."/>
            <person name="Christo-Foroux E."/>
            <person name="Labadie K."/>
            <person name="Coute Y."/>
            <person name="Abergel C."/>
            <person name="Claverie J.M."/>
        </authorList>
    </citation>
    <scope>NUCLEOTIDE SEQUENCE [LARGE SCALE GENOMIC DNA]</scope>
    <source>
        <strain evidence="2">Quercus</strain>
    </source>
</reference>
<organism evidence="2">
    <name type="scientific">Pandoravirus quercus</name>
    <dbReference type="NCBI Taxonomy" id="2107709"/>
    <lineage>
        <taxon>Viruses</taxon>
        <taxon>Pandoravirus</taxon>
    </lineage>
</organism>